<gene>
    <name evidence="2" type="ORF">GCM10007966_03830</name>
</gene>
<dbReference type="InterPro" id="IPR038727">
    <property type="entry name" value="NadR/Ttd14_AAA_dom"/>
</dbReference>
<dbReference type="RefSeq" id="WP_131775612.1">
    <property type="nucleotide sequence ID" value="NZ_BMOB01000001.1"/>
</dbReference>
<accession>A0A917JQA5</accession>
<dbReference type="Proteomes" id="UP000630149">
    <property type="component" value="Unassembled WGS sequence"/>
</dbReference>
<comment type="caution">
    <text evidence="2">The sequence shown here is derived from an EMBL/GenBank/DDBJ whole genome shotgun (WGS) entry which is preliminary data.</text>
</comment>
<dbReference type="SUPFAM" id="SSF52540">
    <property type="entry name" value="P-loop containing nucleoside triphosphate hydrolases"/>
    <property type="match status" value="1"/>
</dbReference>
<evidence type="ECO:0000313" key="3">
    <source>
        <dbReference type="Proteomes" id="UP000630149"/>
    </source>
</evidence>
<dbReference type="InterPro" id="IPR027417">
    <property type="entry name" value="P-loop_NTPase"/>
</dbReference>
<dbReference type="EMBL" id="BMOB01000001">
    <property type="protein sequence ID" value="GGI78402.1"/>
    <property type="molecule type" value="Genomic_DNA"/>
</dbReference>
<protein>
    <submittedName>
        <fullName evidence="2">ATPase</fullName>
    </submittedName>
</protein>
<proteinExistence type="predicted"/>
<sequence length="186" mass="21499">MCNLAFNPNFFILTGGPGSGKTSVLNALAQRGFLTVPEVARAIIKEQQDNGGNAFHTGDRDAFLELMLDHSLHDYRKMQQERTAVFFDRGIPDLYGYAKSFCHKEHHEVNSAVKQYRYCQTVFIFPPWEEIYIKDSERQQDFAESIQTYHALKEAYLHYRYTLVDVPCLPIEARVNFILKTLTQIV</sequence>
<organism evidence="2 3">
    <name type="scientific">Legionella impletisoli</name>
    <dbReference type="NCBI Taxonomy" id="343510"/>
    <lineage>
        <taxon>Bacteria</taxon>
        <taxon>Pseudomonadati</taxon>
        <taxon>Pseudomonadota</taxon>
        <taxon>Gammaproteobacteria</taxon>
        <taxon>Legionellales</taxon>
        <taxon>Legionellaceae</taxon>
        <taxon>Legionella</taxon>
    </lineage>
</organism>
<keyword evidence="3" id="KW-1185">Reference proteome</keyword>
<dbReference type="AlphaFoldDB" id="A0A917JQA5"/>
<reference evidence="2" key="1">
    <citation type="journal article" date="2014" name="Int. J. Syst. Evol. Microbiol.">
        <title>Complete genome sequence of Corynebacterium casei LMG S-19264T (=DSM 44701T), isolated from a smear-ripened cheese.</title>
        <authorList>
            <consortium name="US DOE Joint Genome Institute (JGI-PGF)"/>
            <person name="Walter F."/>
            <person name="Albersmeier A."/>
            <person name="Kalinowski J."/>
            <person name="Ruckert C."/>
        </authorList>
    </citation>
    <scope>NUCLEOTIDE SEQUENCE</scope>
    <source>
        <strain evidence="2">JCM 13919</strain>
    </source>
</reference>
<name>A0A917JQA5_9GAMM</name>
<evidence type="ECO:0000259" key="1">
    <source>
        <dbReference type="Pfam" id="PF13521"/>
    </source>
</evidence>
<evidence type="ECO:0000313" key="2">
    <source>
        <dbReference type="EMBL" id="GGI78402.1"/>
    </source>
</evidence>
<reference evidence="2" key="2">
    <citation type="submission" date="2020-09" db="EMBL/GenBank/DDBJ databases">
        <authorList>
            <person name="Sun Q."/>
            <person name="Ohkuma M."/>
        </authorList>
    </citation>
    <scope>NUCLEOTIDE SEQUENCE</scope>
    <source>
        <strain evidence="2">JCM 13919</strain>
    </source>
</reference>
<dbReference type="OrthoDB" id="5638848at2"/>
<dbReference type="Gene3D" id="3.40.50.300">
    <property type="entry name" value="P-loop containing nucleotide triphosphate hydrolases"/>
    <property type="match status" value="1"/>
</dbReference>
<dbReference type="Pfam" id="PF13521">
    <property type="entry name" value="AAA_28"/>
    <property type="match status" value="1"/>
</dbReference>
<feature type="domain" description="NadR/Ttd14 AAA" evidence="1">
    <location>
        <begin position="11"/>
        <end position="174"/>
    </location>
</feature>